<dbReference type="Pfam" id="PF13412">
    <property type="entry name" value="HTH_24"/>
    <property type="match status" value="1"/>
</dbReference>
<dbReference type="InterPro" id="IPR000485">
    <property type="entry name" value="AsnC-type_HTH_dom"/>
</dbReference>
<dbReference type="InterPro" id="IPR036388">
    <property type="entry name" value="WH-like_DNA-bd_sf"/>
</dbReference>
<dbReference type="PROSITE" id="PS50956">
    <property type="entry name" value="HTH_ASNC_2"/>
    <property type="match status" value="1"/>
</dbReference>
<dbReference type="PROSITE" id="PS00519">
    <property type="entry name" value="HTH_ASNC_1"/>
    <property type="match status" value="1"/>
</dbReference>
<dbReference type="InterPro" id="IPR036390">
    <property type="entry name" value="WH_DNA-bd_sf"/>
</dbReference>
<dbReference type="InterPro" id="IPR019885">
    <property type="entry name" value="Tscrpt_reg_HTH_AsnC-type_CS"/>
</dbReference>
<organism evidence="5 6">
    <name type="scientific">Marinomonas sargassi</name>
    <dbReference type="NCBI Taxonomy" id="2984494"/>
    <lineage>
        <taxon>Bacteria</taxon>
        <taxon>Pseudomonadati</taxon>
        <taxon>Pseudomonadota</taxon>
        <taxon>Gammaproteobacteria</taxon>
        <taxon>Oceanospirillales</taxon>
        <taxon>Oceanospirillaceae</taxon>
        <taxon>Marinomonas</taxon>
    </lineage>
</organism>
<dbReference type="SUPFAM" id="SSF46785">
    <property type="entry name" value="Winged helix' DNA-binding domain"/>
    <property type="match status" value="1"/>
</dbReference>
<dbReference type="InterPro" id="IPR011991">
    <property type="entry name" value="ArsR-like_HTH"/>
</dbReference>
<accession>A0ABT2YRL8</accession>
<proteinExistence type="predicted"/>
<dbReference type="Proteomes" id="UP001209713">
    <property type="component" value="Unassembled WGS sequence"/>
</dbReference>
<evidence type="ECO:0000256" key="2">
    <source>
        <dbReference type="ARBA" id="ARBA00023125"/>
    </source>
</evidence>
<dbReference type="InterPro" id="IPR019887">
    <property type="entry name" value="Tscrpt_reg_AsnC/Lrp_C"/>
</dbReference>
<dbReference type="Gene3D" id="3.30.70.920">
    <property type="match status" value="1"/>
</dbReference>
<evidence type="ECO:0000313" key="6">
    <source>
        <dbReference type="Proteomes" id="UP001209713"/>
    </source>
</evidence>
<keyword evidence="3" id="KW-0804">Transcription</keyword>
<comment type="caution">
    <text evidence="5">The sequence shown here is derived from an EMBL/GenBank/DDBJ whole genome shotgun (WGS) entry which is preliminary data.</text>
</comment>
<dbReference type="SUPFAM" id="SSF54909">
    <property type="entry name" value="Dimeric alpha+beta barrel"/>
    <property type="match status" value="1"/>
</dbReference>
<keyword evidence="2" id="KW-0238">DNA-binding</keyword>
<dbReference type="RefSeq" id="WP_263529891.1">
    <property type="nucleotide sequence ID" value="NZ_JAOVZB010000002.1"/>
</dbReference>
<dbReference type="Pfam" id="PF01037">
    <property type="entry name" value="AsnC_trans_reg"/>
    <property type="match status" value="1"/>
</dbReference>
<dbReference type="SMART" id="SM00344">
    <property type="entry name" value="HTH_ASNC"/>
    <property type="match status" value="1"/>
</dbReference>
<evidence type="ECO:0000259" key="4">
    <source>
        <dbReference type="PROSITE" id="PS50956"/>
    </source>
</evidence>
<evidence type="ECO:0000313" key="5">
    <source>
        <dbReference type="EMBL" id="MCV2402511.1"/>
    </source>
</evidence>
<dbReference type="InterPro" id="IPR019888">
    <property type="entry name" value="Tscrpt_reg_AsnC-like"/>
</dbReference>
<dbReference type="InterPro" id="IPR011008">
    <property type="entry name" value="Dimeric_a/b-barrel"/>
</dbReference>
<sequence>MNNELDKIDLAILGCLQVDASLSTLEIAEKVNLSQTPCWRRIQRLEEKGFIQQKVAVLNRKSLGFNLVLYTEVKLSENDENTLALFEQAICQHAEITECYSMLGNSDFLLRIVTKDMESYERFFYKHLSKLPKIHAINSNAVLSELKNTQALPLQIIG</sequence>
<keyword evidence="6" id="KW-1185">Reference proteome</keyword>
<name>A0ABT2YRL8_9GAMM</name>
<dbReference type="PANTHER" id="PTHR30154">
    <property type="entry name" value="LEUCINE-RESPONSIVE REGULATORY PROTEIN"/>
    <property type="match status" value="1"/>
</dbReference>
<evidence type="ECO:0000256" key="3">
    <source>
        <dbReference type="ARBA" id="ARBA00023163"/>
    </source>
</evidence>
<keyword evidence="1" id="KW-0805">Transcription regulation</keyword>
<evidence type="ECO:0000256" key="1">
    <source>
        <dbReference type="ARBA" id="ARBA00023015"/>
    </source>
</evidence>
<gene>
    <name evidence="5" type="ORF">OFY17_06350</name>
</gene>
<reference evidence="5 6" key="1">
    <citation type="submission" date="2022-10" db="EMBL/GenBank/DDBJ databases">
        <title>Marinomonas transparenta sp. nov. and Marinomonas sargassi sp. nov., isolated from marine alga (Sargassum natans (L.) Gaillon).</title>
        <authorList>
            <person name="Wang Y."/>
        </authorList>
    </citation>
    <scope>NUCLEOTIDE SEQUENCE [LARGE SCALE GENOMIC DNA]</scope>
    <source>
        <strain evidence="5 6">C2222</strain>
    </source>
</reference>
<protein>
    <submittedName>
        <fullName evidence="5">Lrp/AsnC family transcriptional regulator</fullName>
    </submittedName>
</protein>
<dbReference type="EMBL" id="JAOVZB010000002">
    <property type="protein sequence ID" value="MCV2402511.1"/>
    <property type="molecule type" value="Genomic_DNA"/>
</dbReference>
<dbReference type="Gene3D" id="1.10.10.10">
    <property type="entry name" value="Winged helix-like DNA-binding domain superfamily/Winged helix DNA-binding domain"/>
    <property type="match status" value="1"/>
</dbReference>
<dbReference type="PANTHER" id="PTHR30154:SF17">
    <property type="entry name" value="DNA-BINDING TRANSCRIPTIONAL ACTIVATOR DECR"/>
    <property type="match status" value="1"/>
</dbReference>
<dbReference type="CDD" id="cd00090">
    <property type="entry name" value="HTH_ARSR"/>
    <property type="match status" value="1"/>
</dbReference>
<feature type="domain" description="HTH asnC-type" evidence="4">
    <location>
        <begin position="5"/>
        <end position="66"/>
    </location>
</feature>
<dbReference type="PRINTS" id="PR00033">
    <property type="entry name" value="HTHASNC"/>
</dbReference>